<dbReference type="EMBL" id="FPBV01000015">
    <property type="protein sequence ID" value="SFU94944.1"/>
    <property type="molecule type" value="Genomic_DNA"/>
</dbReference>
<proteinExistence type="predicted"/>
<protein>
    <submittedName>
        <fullName evidence="1">Uncharacterized protein</fullName>
    </submittedName>
</protein>
<gene>
    <name evidence="1" type="ORF">SAMN05421543_11515</name>
</gene>
<dbReference type="Proteomes" id="UP000183508">
    <property type="component" value="Unassembled WGS sequence"/>
</dbReference>
<sequence length="100" mass="11019">MVTLVEQLHAAIAAENAPAGAYSEDAREALQTWEEQGGHLLWIRRGNESVYLVTESDMAVTTTLDATVIEVMPDGETYDKHSSARQVISESAFREMHLGN</sequence>
<dbReference type="AlphaFoldDB" id="A0A1I7KBW7"/>
<keyword evidence="2" id="KW-1185">Reference proteome</keyword>
<reference evidence="2" key="1">
    <citation type="submission" date="2016-10" db="EMBL/GenBank/DDBJ databases">
        <authorList>
            <person name="Varghese N."/>
        </authorList>
    </citation>
    <scope>NUCLEOTIDE SEQUENCE [LARGE SCALE GENOMIC DNA]</scope>
    <source>
        <strain evidence="2">DSM 17980</strain>
    </source>
</reference>
<dbReference type="STRING" id="392015.SAMN05421543_11515"/>
<organism evidence="1 2">
    <name type="scientific">Alicyclobacillus macrosporangiidus</name>
    <dbReference type="NCBI Taxonomy" id="392015"/>
    <lineage>
        <taxon>Bacteria</taxon>
        <taxon>Bacillati</taxon>
        <taxon>Bacillota</taxon>
        <taxon>Bacilli</taxon>
        <taxon>Bacillales</taxon>
        <taxon>Alicyclobacillaceae</taxon>
        <taxon>Alicyclobacillus</taxon>
    </lineage>
</organism>
<evidence type="ECO:0000313" key="2">
    <source>
        <dbReference type="Proteomes" id="UP000183508"/>
    </source>
</evidence>
<accession>A0A1I7KBW7</accession>
<dbReference type="RefSeq" id="WP_074953898.1">
    <property type="nucleotide sequence ID" value="NZ_FPBV01000015.1"/>
</dbReference>
<name>A0A1I7KBW7_9BACL</name>
<evidence type="ECO:0000313" key="1">
    <source>
        <dbReference type="EMBL" id="SFU94944.1"/>
    </source>
</evidence>